<evidence type="ECO:0000313" key="2">
    <source>
        <dbReference type="EMBL" id="MFC7462179.1"/>
    </source>
</evidence>
<keyword evidence="2" id="KW-0645">Protease</keyword>
<keyword evidence="2" id="KW-0378">Hydrolase</keyword>
<protein>
    <submittedName>
        <fullName evidence="2">Metalloprotease CJM1_0395 family protein</fullName>
    </submittedName>
</protein>
<keyword evidence="3" id="KW-1185">Reference proteome</keyword>
<feature type="region of interest" description="Disordered" evidence="1">
    <location>
        <begin position="1"/>
        <end position="26"/>
    </location>
</feature>
<sequence>MNIGNATATPYPGNTVGQAQARAAQAGTQQLTEAELKRVAELKATDAKVRAHEMAHMAAGQGVVTSGPSYTYAYGPDGRAYAVGGEVGVDTSAEQSPQANIDKGRRIQAAALAPAEPSGQDLRVAAAGRALQAEGVRELARLQRDAVTSETPRLSVWA</sequence>
<evidence type="ECO:0000313" key="3">
    <source>
        <dbReference type="Proteomes" id="UP001596457"/>
    </source>
</evidence>
<accession>A0ABW2SFF6</accession>
<dbReference type="EMBL" id="JBHTBZ010000056">
    <property type="protein sequence ID" value="MFC7462179.1"/>
    <property type="molecule type" value="Genomic_DNA"/>
</dbReference>
<organism evidence="2 3">
    <name type="scientific">Hydrogenophaga defluvii</name>
    <dbReference type="NCBI Taxonomy" id="249410"/>
    <lineage>
        <taxon>Bacteria</taxon>
        <taxon>Pseudomonadati</taxon>
        <taxon>Pseudomonadota</taxon>
        <taxon>Betaproteobacteria</taxon>
        <taxon>Burkholderiales</taxon>
        <taxon>Comamonadaceae</taxon>
        <taxon>Hydrogenophaga</taxon>
    </lineage>
</organism>
<reference evidence="3" key="1">
    <citation type="journal article" date="2019" name="Int. J. Syst. Evol. Microbiol.">
        <title>The Global Catalogue of Microorganisms (GCM) 10K type strain sequencing project: providing services to taxonomists for standard genome sequencing and annotation.</title>
        <authorList>
            <consortium name="The Broad Institute Genomics Platform"/>
            <consortium name="The Broad Institute Genome Sequencing Center for Infectious Disease"/>
            <person name="Wu L."/>
            <person name="Ma J."/>
        </authorList>
    </citation>
    <scope>NUCLEOTIDE SEQUENCE [LARGE SCALE GENOMIC DNA]</scope>
    <source>
        <strain evidence="3">CCUG 53903</strain>
    </source>
</reference>
<dbReference type="Proteomes" id="UP001596457">
    <property type="component" value="Unassembled WGS sequence"/>
</dbReference>
<proteinExistence type="predicted"/>
<dbReference type="InterPro" id="IPR021973">
    <property type="entry name" value="SprA-related"/>
</dbReference>
<keyword evidence="2" id="KW-0482">Metalloprotease</keyword>
<dbReference type="RefSeq" id="WP_382202971.1">
    <property type="nucleotide sequence ID" value="NZ_JBHTBZ010000056.1"/>
</dbReference>
<name>A0ABW2SFF6_9BURK</name>
<comment type="caution">
    <text evidence="2">The sequence shown here is derived from an EMBL/GenBank/DDBJ whole genome shotgun (WGS) entry which is preliminary data.</text>
</comment>
<dbReference type="GO" id="GO:0008237">
    <property type="term" value="F:metallopeptidase activity"/>
    <property type="evidence" value="ECO:0007669"/>
    <property type="project" value="UniProtKB-KW"/>
</dbReference>
<gene>
    <name evidence="2" type="ORF">ACFQU0_17270</name>
</gene>
<evidence type="ECO:0000256" key="1">
    <source>
        <dbReference type="SAM" id="MobiDB-lite"/>
    </source>
</evidence>
<dbReference type="Pfam" id="PF12118">
    <property type="entry name" value="SprA-related"/>
    <property type="match status" value="1"/>
</dbReference>